<dbReference type="EMBL" id="HG994372">
    <property type="protein sequence ID" value="CAF2107952.1"/>
    <property type="molecule type" value="Genomic_DNA"/>
</dbReference>
<accession>A0A816U5U7</accession>
<protein>
    <submittedName>
        <fullName evidence="1">(rape) hypothetical protein</fullName>
    </submittedName>
</protein>
<dbReference type="AlphaFoldDB" id="A0A816U5U7"/>
<reference evidence="1" key="1">
    <citation type="submission" date="2021-01" db="EMBL/GenBank/DDBJ databases">
        <authorList>
            <consortium name="Genoscope - CEA"/>
            <person name="William W."/>
        </authorList>
    </citation>
    <scope>NUCLEOTIDE SEQUENCE</scope>
</reference>
<gene>
    <name evidence="1" type="ORF">DARMORV10_C08P13000.1</name>
</gene>
<sequence length="81" mass="8677">MVCLVCFSGIESVFWCAVQVIPALMWVCNSSIGSGVAILRRLSGGLSCLYLRLCSTYGSGLVSSFSLNVSVRISFGEASMW</sequence>
<name>A0A816U5U7_BRANA</name>
<organism evidence="1">
    <name type="scientific">Brassica napus</name>
    <name type="common">Rape</name>
    <dbReference type="NCBI Taxonomy" id="3708"/>
    <lineage>
        <taxon>Eukaryota</taxon>
        <taxon>Viridiplantae</taxon>
        <taxon>Streptophyta</taxon>
        <taxon>Embryophyta</taxon>
        <taxon>Tracheophyta</taxon>
        <taxon>Spermatophyta</taxon>
        <taxon>Magnoliopsida</taxon>
        <taxon>eudicotyledons</taxon>
        <taxon>Gunneridae</taxon>
        <taxon>Pentapetalae</taxon>
        <taxon>rosids</taxon>
        <taxon>malvids</taxon>
        <taxon>Brassicales</taxon>
        <taxon>Brassicaceae</taxon>
        <taxon>Brassiceae</taxon>
        <taxon>Brassica</taxon>
    </lineage>
</organism>
<evidence type="ECO:0000313" key="1">
    <source>
        <dbReference type="EMBL" id="CAF2107952.1"/>
    </source>
</evidence>
<dbReference type="Proteomes" id="UP001295469">
    <property type="component" value="Chromosome C08"/>
</dbReference>
<proteinExistence type="predicted"/>